<dbReference type="EC" id="3.5.1.28" evidence="5"/>
<evidence type="ECO:0000313" key="6">
    <source>
        <dbReference type="Proteomes" id="UP000031397"/>
    </source>
</evidence>
<dbReference type="GeneID" id="74913689"/>
<dbReference type="InterPro" id="IPR002901">
    <property type="entry name" value="MGlyc_endo_b_GlcNAc-like_dom"/>
</dbReference>
<feature type="transmembrane region" description="Helical" evidence="3">
    <location>
        <begin position="12"/>
        <end position="38"/>
    </location>
</feature>
<reference evidence="5 6" key="1">
    <citation type="submission" date="2014-06" db="EMBL/GenBank/DDBJ databases">
        <title>Functional and comparative genomic analyses of the Drosophila gut microbiota identify candidate symbiosis factors.</title>
        <authorList>
            <person name="Newell P.D."/>
            <person name="Chaston J.M."/>
            <person name="Douglas A.E."/>
        </authorList>
    </citation>
    <scope>NUCLEOTIDE SEQUENCE [LARGE SCALE GENOMIC DNA]</scope>
    <source>
        <strain evidence="5 6">DmCS_002</strain>
    </source>
</reference>
<dbReference type="PANTHER" id="PTHR33308:SF10">
    <property type="entry name" value="EXO-GLUCOSAMINIDASE LYTG"/>
    <property type="match status" value="1"/>
</dbReference>
<gene>
    <name evidence="5" type="ORF">LfDm3_1027</name>
</gene>
<comment type="similarity">
    <text evidence="1">Belongs to the glycosyl hydrolase 73 family.</text>
</comment>
<name>A0A0C1PN62_9LACO</name>
<dbReference type="Proteomes" id="UP000031397">
    <property type="component" value="Unassembled WGS sequence"/>
</dbReference>
<dbReference type="InterPro" id="IPR051056">
    <property type="entry name" value="Glycosyl_Hydrolase_73"/>
</dbReference>
<keyword evidence="3" id="KW-0472">Membrane</keyword>
<proteinExistence type="inferred from homology"/>
<evidence type="ECO:0000256" key="1">
    <source>
        <dbReference type="ARBA" id="ARBA00010266"/>
    </source>
</evidence>
<dbReference type="RefSeq" id="WP_039144749.1">
    <property type="nucleotide sequence ID" value="NZ_JOJZ01000020.1"/>
</dbReference>
<protein>
    <submittedName>
        <fullName evidence="5">N-acetylmuramoyl-L-alanine amidase</fullName>
        <ecNumber evidence="5">3.5.1.28</ecNumber>
    </submittedName>
</protein>
<dbReference type="Pfam" id="PF01832">
    <property type="entry name" value="Glucosaminidase"/>
    <property type="match status" value="1"/>
</dbReference>
<evidence type="ECO:0000313" key="5">
    <source>
        <dbReference type="EMBL" id="KID41361.1"/>
    </source>
</evidence>
<dbReference type="GO" id="GO:0008745">
    <property type="term" value="F:N-acetylmuramoyl-L-alanine amidase activity"/>
    <property type="evidence" value="ECO:0007669"/>
    <property type="project" value="UniProtKB-EC"/>
</dbReference>
<dbReference type="Gene3D" id="1.10.530.10">
    <property type="match status" value="1"/>
</dbReference>
<dbReference type="Gene3D" id="4.10.80.30">
    <property type="entry name" value="DNA polymerase, domain 6"/>
    <property type="match status" value="1"/>
</dbReference>
<dbReference type="PANTHER" id="PTHR33308">
    <property type="entry name" value="PEPTIDOGLYCAN HYDROLASE FLGJ"/>
    <property type="match status" value="1"/>
</dbReference>
<keyword evidence="2 5" id="KW-0378">Hydrolase</keyword>
<keyword evidence="3" id="KW-1133">Transmembrane helix</keyword>
<dbReference type="PATRIC" id="fig|1614.7.peg.974"/>
<comment type="caution">
    <text evidence="5">The sequence shown here is derived from an EMBL/GenBank/DDBJ whole genome shotgun (WGS) entry which is preliminary data.</text>
</comment>
<dbReference type="SMART" id="SM00047">
    <property type="entry name" value="LYZ2"/>
    <property type="match status" value="1"/>
</dbReference>
<dbReference type="AlphaFoldDB" id="A0A0C1PN62"/>
<dbReference type="EMBL" id="JOJZ01000020">
    <property type="protein sequence ID" value="KID41361.1"/>
    <property type="molecule type" value="Genomic_DNA"/>
</dbReference>
<keyword evidence="3" id="KW-0812">Transmembrane</keyword>
<keyword evidence="6" id="KW-1185">Reference proteome</keyword>
<sequence>MARKKKRKQNKLAAYVLTTLILLVMFVGAVMILGNYHFNPSYEQSNVSAQHKKFINKILPKSVEMQRKYKILTSITIAQAILESDWGQSRLAAKYNNLFGVKAGPGQKSVTLDTTEYTSGSPVMVHGKFRVYDNWDESIEAHAFLLAHGTDWNPMQYKEVVDADNYVDSAKALSTDGYATDPAYAEKIIKIIKKYHLNQYDKQ</sequence>
<dbReference type="GO" id="GO:0004040">
    <property type="term" value="F:amidase activity"/>
    <property type="evidence" value="ECO:0007669"/>
    <property type="project" value="InterPro"/>
</dbReference>
<evidence type="ECO:0000256" key="2">
    <source>
        <dbReference type="ARBA" id="ARBA00022801"/>
    </source>
</evidence>
<evidence type="ECO:0000259" key="4">
    <source>
        <dbReference type="SMART" id="SM00047"/>
    </source>
</evidence>
<evidence type="ECO:0000256" key="3">
    <source>
        <dbReference type="SAM" id="Phobius"/>
    </source>
</evidence>
<feature type="domain" description="Mannosyl-glycoprotein endo-beta-N-acetylglucosamidase-like" evidence="4">
    <location>
        <begin position="44"/>
        <end position="201"/>
    </location>
</feature>
<dbReference type="PRINTS" id="PR01002">
    <property type="entry name" value="FLGFLGJ"/>
</dbReference>
<organism evidence="5 6">
    <name type="scientific">Fructilactobacillus fructivorans</name>
    <dbReference type="NCBI Taxonomy" id="1614"/>
    <lineage>
        <taxon>Bacteria</taxon>
        <taxon>Bacillati</taxon>
        <taxon>Bacillota</taxon>
        <taxon>Bacilli</taxon>
        <taxon>Lactobacillales</taxon>
        <taxon>Lactobacillaceae</taxon>
        <taxon>Fructilactobacillus</taxon>
    </lineage>
</organism>
<accession>A0A0C1PN62</accession>